<name>A0A917WRY0_9BACI</name>
<feature type="transmembrane region" description="Helical" evidence="1">
    <location>
        <begin position="6"/>
        <end position="27"/>
    </location>
</feature>
<dbReference type="OrthoDB" id="2355866at2"/>
<evidence type="ECO:0000313" key="2">
    <source>
        <dbReference type="EMBL" id="GGM23580.1"/>
    </source>
</evidence>
<reference evidence="2" key="2">
    <citation type="submission" date="2020-09" db="EMBL/GenBank/DDBJ databases">
        <authorList>
            <person name="Sun Q."/>
            <person name="Zhou Y."/>
        </authorList>
    </citation>
    <scope>NUCLEOTIDE SEQUENCE</scope>
    <source>
        <strain evidence="2">CGMCC 1.6333</strain>
    </source>
</reference>
<dbReference type="AlphaFoldDB" id="A0A917WRY0"/>
<keyword evidence="1" id="KW-0472">Membrane</keyword>
<protein>
    <submittedName>
        <fullName evidence="2">Uncharacterized protein</fullName>
    </submittedName>
</protein>
<comment type="caution">
    <text evidence="2">The sequence shown here is derived from an EMBL/GenBank/DDBJ whole genome shotgun (WGS) entry which is preliminary data.</text>
</comment>
<keyword evidence="1" id="KW-1133">Transmembrane helix</keyword>
<dbReference type="RefSeq" id="WP_117152295.1">
    <property type="nucleotide sequence ID" value="NZ_BMLG01000001.1"/>
</dbReference>
<keyword evidence="3" id="KW-1185">Reference proteome</keyword>
<evidence type="ECO:0000313" key="3">
    <source>
        <dbReference type="Proteomes" id="UP000618460"/>
    </source>
</evidence>
<organism evidence="2 3">
    <name type="scientific">Paraliobacillus quinghaiensis</name>
    <dbReference type="NCBI Taxonomy" id="470815"/>
    <lineage>
        <taxon>Bacteria</taxon>
        <taxon>Bacillati</taxon>
        <taxon>Bacillota</taxon>
        <taxon>Bacilli</taxon>
        <taxon>Bacillales</taxon>
        <taxon>Bacillaceae</taxon>
        <taxon>Paraliobacillus</taxon>
    </lineage>
</organism>
<sequence length="175" mass="20827">MNELIMAFVLCIFVLTILMTSRYFYLLDIKLQARKIMKRLDINIAELNYSFEQISYFYTLPSNITALKSARKENILIEYDYDSILFQQLKGIKIYVEQQDKHDLLLAYLTINDFRLPSLDVLMEEEKIDENSYLKISIYKLIHPVTIKQIKDEVYKQILIGRYDVMDDAMNEKIV</sequence>
<reference evidence="2" key="1">
    <citation type="journal article" date="2014" name="Int. J. Syst. Evol. Microbiol.">
        <title>Complete genome sequence of Corynebacterium casei LMG S-19264T (=DSM 44701T), isolated from a smear-ripened cheese.</title>
        <authorList>
            <consortium name="US DOE Joint Genome Institute (JGI-PGF)"/>
            <person name="Walter F."/>
            <person name="Albersmeier A."/>
            <person name="Kalinowski J."/>
            <person name="Ruckert C."/>
        </authorList>
    </citation>
    <scope>NUCLEOTIDE SEQUENCE</scope>
    <source>
        <strain evidence="2">CGMCC 1.6333</strain>
    </source>
</reference>
<gene>
    <name evidence="2" type="ORF">GCM10011351_06700</name>
</gene>
<keyword evidence="1" id="KW-0812">Transmembrane</keyword>
<proteinExistence type="predicted"/>
<accession>A0A917WRY0</accession>
<dbReference type="EMBL" id="BMLG01000001">
    <property type="protein sequence ID" value="GGM23580.1"/>
    <property type="molecule type" value="Genomic_DNA"/>
</dbReference>
<evidence type="ECO:0000256" key="1">
    <source>
        <dbReference type="SAM" id="Phobius"/>
    </source>
</evidence>
<dbReference type="Proteomes" id="UP000618460">
    <property type="component" value="Unassembled WGS sequence"/>
</dbReference>